<evidence type="ECO:0000313" key="1">
    <source>
        <dbReference type="EMBL" id="JAE20295.1"/>
    </source>
</evidence>
<organism evidence="1">
    <name type="scientific">Arundo donax</name>
    <name type="common">Giant reed</name>
    <name type="synonym">Donax arundinaceus</name>
    <dbReference type="NCBI Taxonomy" id="35708"/>
    <lineage>
        <taxon>Eukaryota</taxon>
        <taxon>Viridiplantae</taxon>
        <taxon>Streptophyta</taxon>
        <taxon>Embryophyta</taxon>
        <taxon>Tracheophyta</taxon>
        <taxon>Spermatophyta</taxon>
        <taxon>Magnoliopsida</taxon>
        <taxon>Liliopsida</taxon>
        <taxon>Poales</taxon>
        <taxon>Poaceae</taxon>
        <taxon>PACMAD clade</taxon>
        <taxon>Arundinoideae</taxon>
        <taxon>Arundineae</taxon>
        <taxon>Arundo</taxon>
    </lineage>
</organism>
<protein>
    <submittedName>
        <fullName evidence="1">Uncharacterized protein</fullName>
    </submittedName>
</protein>
<proteinExistence type="predicted"/>
<accession>A0A0A9G5C7</accession>
<dbReference type="AlphaFoldDB" id="A0A0A9G5C7"/>
<reference evidence="1" key="2">
    <citation type="journal article" date="2015" name="Data Brief">
        <title>Shoot transcriptome of the giant reed, Arundo donax.</title>
        <authorList>
            <person name="Barrero R.A."/>
            <person name="Guerrero F.D."/>
            <person name="Moolhuijzen P."/>
            <person name="Goolsby J.A."/>
            <person name="Tidwell J."/>
            <person name="Bellgard S.E."/>
            <person name="Bellgard M.I."/>
        </authorList>
    </citation>
    <scope>NUCLEOTIDE SEQUENCE</scope>
    <source>
        <tissue evidence="1">Shoot tissue taken approximately 20 cm above the soil surface</tissue>
    </source>
</reference>
<reference evidence="1" key="1">
    <citation type="submission" date="2014-09" db="EMBL/GenBank/DDBJ databases">
        <authorList>
            <person name="Magalhaes I.L.F."/>
            <person name="Oliveira U."/>
            <person name="Santos F.R."/>
            <person name="Vidigal T.H.D.A."/>
            <person name="Brescovit A.D."/>
            <person name="Santos A.J."/>
        </authorList>
    </citation>
    <scope>NUCLEOTIDE SEQUENCE</scope>
    <source>
        <tissue evidence="1">Shoot tissue taken approximately 20 cm above the soil surface</tissue>
    </source>
</reference>
<sequence length="140" mass="16055">MSRFPWLSPCRTRMIRLGSRRAHCGWCCRVISQNRHSLPPTSTKLRPLGFSWPATGRAVSCDMAGARAGVYITEQVRWLGDGTRPTNLWGSGQRSDDQLEPWRRRRLQTSGRGPWGFPLRWQAYTASQEVTFIPRLLTIL</sequence>
<name>A0A0A9G5C7_ARUDO</name>
<dbReference type="EMBL" id="GBRH01177601">
    <property type="protein sequence ID" value="JAE20295.1"/>
    <property type="molecule type" value="Transcribed_RNA"/>
</dbReference>